<dbReference type="Proteomes" id="UP000593880">
    <property type="component" value="Plasmid unnamed"/>
</dbReference>
<dbReference type="OrthoDB" id="7361823at2"/>
<name>A0A410VIH7_9BRAD</name>
<dbReference type="Pfam" id="PF13560">
    <property type="entry name" value="HTH_31"/>
    <property type="match status" value="1"/>
</dbReference>
<dbReference type="EMBL" id="CP030058">
    <property type="protein sequence ID" value="QOZ64696.1"/>
    <property type="molecule type" value="Genomic_DNA"/>
</dbReference>
<dbReference type="Proteomes" id="UP000625079">
    <property type="component" value="Unassembled WGS sequence"/>
</dbReference>
<geneLocation type="plasmid" evidence="3 4">
    <name>unnamed</name>
</geneLocation>
<dbReference type="PROSITE" id="PS50943">
    <property type="entry name" value="HTH_CROC1"/>
    <property type="match status" value="1"/>
</dbReference>
<dbReference type="Gene3D" id="1.10.260.40">
    <property type="entry name" value="lambda repressor-like DNA-binding domains"/>
    <property type="match status" value="1"/>
</dbReference>
<dbReference type="SMART" id="SM00530">
    <property type="entry name" value="HTH_XRE"/>
    <property type="match status" value="1"/>
</dbReference>
<dbReference type="SUPFAM" id="SSF47413">
    <property type="entry name" value="lambda repressor-like DNA-binding domains"/>
    <property type="match status" value="1"/>
</dbReference>
<dbReference type="InterPro" id="IPR010982">
    <property type="entry name" value="Lambda_DNA-bd_dom_sf"/>
</dbReference>
<evidence type="ECO:0000313" key="4">
    <source>
        <dbReference type="Proteomes" id="UP000593880"/>
    </source>
</evidence>
<protein>
    <submittedName>
        <fullName evidence="3">Transcriptional regulator</fullName>
    </submittedName>
</protein>
<sequence>MLTRTAADLGAVIRDRRKRLKLDQSTLAKQVGVSRQWIIEVEHGHQRAELGLILRVLDALGIKLDADSNLSSGHAAPKSAVDLDAIVAKAKKGKP</sequence>
<evidence type="ECO:0000313" key="3">
    <source>
        <dbReference type="EMBL" id="QOZ64696.1"/>
    </source>
</evidence>
<evidence type="ECO:0000313" key="5">
    <source>
        <dbReference type="Proteomes" id="UP000625079"/>
    </source>
</evidence>
<dbReference type="EMBL" id="BMHC01000007">
    <property type="protein sequence ID" value="GGI25919.1"/>
    <property type="molecule type" value="Genomic_DNA"/>
</dbReference>
<accession>A0A410VIH7</accession>
<reference evidence="3 4" key="2">
    <citation type="submission" date="2018-06" db="EMBL/GenBank/DDBJ databases">
        <title>Comparative genomics of rhizobia nodulating Arachis hypogaea in China.</title>
        <authorList>
            <person name="Li Y."/>
        </authorList>
    </citation>
    <scope>NUCLEOTIDE SEQUENCE [LARGE SCALE GENOMIC DNA]</scope>
    <source>
        <strain evidence="3 4">CCBAU 51658</strain>
        <plasmid evidence="3 4">unnamed</plasmid>
    </source>
</reference>
<feature type="domain" description="HTH cro/C1-type" evidence="1">
    <location>
        <begin position="13"/>
        <end position="68"/>
    </location>
</feature>
<evidence type="ECO:0000259" key="1">
    <source>
        <dbReference type="PROSITE" id="PS50943"/>
    </source>
</evidence>
<dbReference type="CDD" id="cd00093">
    <property type="entry name" value="HTH_XRE"/>
    <property type="match status" value="1"/>
</dbReference>
<reference evidence="2" key="3">
    <citation type="submission" date="2022-12" db="EMBL/GenBank/DDBJ databases">
        <authorList>
            <person name="Sun Q."/>
            <person name="Zhou Y."/>
        </authorList>
    </citation>
    <scope>NUCLEOTIDE SEQUENCE</scope>
    <source>
        <strain evidence="2">CGMCC 1.15034</strain>
    </source>
</reference>
<keyword evidence="3" id="KW-0614">Plasmid</keyword>
<proteinExistence type="predicted"/>
<dbReference type="RefSeq" id="WP_128930087.1">
    <property type="nucleotide sequence ID" value="NZ_BMHC01000007.1"/>
</dbReference>
<dbReference type="NCBIfam" id="TIGR03070">
    <property type="entry name" value="couple_hipB"/>
    <property type="match status" value="1"/>
</dbReference>
<gene>
    <name evidence="2" type="ORF">GCM10010987_36800</name>
    <name evidence="3" type="ORF">XH86_39345</name>
</gene>
<organism evidence="2 5">
    <name type="scientific">Bradyrhizobium guangdongense</name>
    <dbReference type="NCBI Taxonomy" id="1325090"/>
    <lineage>
        <taxon>Bacteria</taxon>
        <taxon>Pseudomonadati</taxon>
        <taxon>Pseudomonadota</taxon>
        <taxon>Alphaproteobacteria</taxon>
        <taxon>Hyphomicrobiales</taxon>
        <taxon>Nitrobacteraceae</taxon>
        <taxon>Bradyrhizobium</taxon>
    </lineage>
</organism>
<keyword evidence="4" id="KW-1185">Reference proteome</keyword>
<evidence type="ECO:0000313" key="2">
    <source>
        <dbReference type="EMBL" id="GGI25919.1"/>
    </source>
</evidence>
<reference evidence="2" key="1">
    <citation type="journal article" date="2014" name="Int. J. Syst. Evol. Microbiol.">
        <title>Complete genome sequence of Corynebacterium casei LMG S-19264T (=DSM 44701T), isolated from a smear-ripened cheese.</title>
        <authorList>
            <consortium name="US DOE Joint Genome Institute (JGI-PGF)"/>
            <person name="Walter F."/>
            <person name="Albersmeier A."/>
            <person name="Kalinowski J."/>
            <person name="Ruckert C."/>
        </authorList>
    </citation>
    <scope>NUCLEOTIDE SEQUENCE</scope>
    <source>
        <strain evidence="2">CGMCC 1.15034</strain>
    </source>
</reference>
<dbReference type="InterPro" id="IPR001387">
    <property type="entry name" value="Cro/C1-type_HTH"/>
</dbReference>
<dbReference type="InterPro" id="IPR017507">
    <property type="entry name" value="Tscrpt_reg_HipB-like"/>
</dbReference>
<dbReference type="AlphaFoldDB" id="A0A410VIH7"/>
<dbReference type="GO" id="GO:0003677">
    <property type="term" value="F:DNA binding"/>
    <property type="evidence" value="ECO:0007669"/>
    <property type="project" value="InterPro"/>
</dbReference>